<dbReference type="AlphaFoldDB" id="A0A4C1TU95"/>
<reference evidence="2 3" key="1">
    <citation type="journal article" date="2019" name="Commun. Biol.">
        <title>The bagworm genome reveals a unique fibroin gene that provides high tensile strength.</title>
        <authorList>
            <person name="Kono N."/>
            <person name="Nakamura H."/>
            <person name="Ohtoshi R."/>
            <person name="Tomita M."/>
            <person name="Numata K."/>
            <person name="Arakawa K."/>
        </authorList>
    </citation>
    <scope>NUCLEOTIDE SEQUENCE [LARGE SCALE GENOMIC DNA]</scope>
</reference>
<organism evidence="2 3">
    <name type="scientific">Eumeta variegata</name>
    <name type="common">Bagworm moth</name>
    <name type="synonym">Eumeta japonica</name>
    <dbReference type="NCBI Taxonomy" id="151549"/>
    <lineage>
        <taxon>Eukaryota</taxon>
        <taxon>Metazoa</taxon>
        <taxon>Ecdysozoa</taxon>
        <taxon>Arthropoda</taxon>
        <taxon>Hexapoda</taxon>
        <taxon>Insecta</taxon>
        <taxon>Pterygota</taxon>
        <taxon>Neoptera</taxon>
        <taxon>Endopterygota</taxon>
        <taxon>Lepidoptera</taxon>
        <taxon>Glossata</taxon>
        <taxon>Ditrysia</taxon>
        <taxon>Tineoidea</taxon>
        <taxon>Psychidae</taxon>
        <taxon>Oiketicinae</taxon>
        <taxon>Eumeta</taxon>
    </lineage>
</organism>
<dbReference type="EMBL" id="BGZK01000086">
    <property type="protein sequence ID" value="GBP17366.1"/>
    <property type="molecule type" value="Genomic_DNA"/>
</dbReference>
<evidence type="ECO:0000256" key="1">
    <source>
        <dbReference type="SAM" id="MobiDB-lite"/>
    </source>
</evidence>
<sequence length="106" mass="12262">MHPETPQRPVAEGGRERLNAYNANATGRRLRNTSERSGRALSSENVECRRTCIQVQMEFRAEKPKSTRFQRRMLQEKKLLRYHQSLTVLDLGARVKSVQKLDPVVV</sequence>
<accession>A0A4C1TU95</accession>
<protein>
    <submittedName>
        <fullName evidence="2">Uncharacterized protein</fullName>
    </submittedName>
</protein>
<feature type="region of interest" description="Disordered" evidence="1">
    <location>
        <begin position="1"/>
        <end position="43"/>
    </location>
</feature>
<evidence type="ECO:0000313" key="2">
    <source>
        <dbReference type="EMBL" id="GBP17366.1"/>
    </source>
</evidence>
<name>A0A4C1TU95_EUMVA</name>
<dbReference type="Proteomes" id="UP000299102">
    <property type="component" value="Unassembled WGS sequence"/>
</dbReference>
<proteinExistence type="predicted"/>
<gene>
    <name evidence="2" type="ORF">EVAR_17846_1</name>
</gene>
<comment type="caution">
    <text evidence="2">The sequence shown here is derived from an EMBL/GenBank/DDBJ whole genome shotgun (WGS) entry which is preliminary data.</text>
</comment>
<evidence type="ECO:0000313" key="3">
    <source>
        <dbReference type="Proteomes" id="UP000299102"/>
    </source>
</evidence>
<keyword evidence="3" id="KW-1185">Reference proteome</keyword>